<evidence type="ECO:0000313" key="5">
    <source>
        <dbReference type="Proteomes" id="UP000473681"/>
    </source>
</evidence>
<dbReference type="Proteomes" id="UP000486903">
    <property type="component" value="Unassembled WGS sequence"/>
</dbReference>
<keyword evidence="1" id="KW-0812">Transmembrane</keyword>
<name>A0A0M1LSU1_CLOBO</name>
<organism evidence="2 6">
    <name type="scientific">Clostridium botulinum</name>
    <dbReference type="NCBI Taxonomy" id="1491"/>
    <lineage>
        <taxon>Bacteria</taxon>
        <taxon>Bacillati</taxon>
        <taxon>Bacillota</taxon>
        <taxon>Clostridia</taxon>
        <taxon>Eubacteriales</taxon>
        <taxon>Clostridiaceae</taxon>
        <taxon>Clostridium</taxon>
    </lineage>
</organism>
<dbReference type="Proteomes" id="UP000473681">
    <property type="component" value="Unassembled WGS sequence"/>
</dbReference>
<keyword evidence="1" id="KW-0472">Membrane</keyword>
<proteinExistence type="predicted"/>
<evidence type="ECO:0000313" key="2">
    <source>
        <dbReference type="EMBL" id="NFF89053.1"/>
    </source>
</evidence>
<dbReference type="SUPFAM" id="SSF82171">
    <property type="entry name" value="DPP6 N-terminal domain-like"/>
    <property type="match status" value="1"/>
</dbReference>
<feature type="transmembrane region" description="Helical" evidence="1">
    <location>
        <begin position="7"/>
        <end position="30"/>
    </location>
</feature>
<comment type="caution">
    <text evidence="2">The sequence shown here is derived from an EMBL/GenBank/DDBJ whole genome shotgun (WGS) entry which is preliminary data.</text>
</comment>
<evidence type="ECO:0000313" key="6">
    <source>
        <dbReference type="Proteomes" id="UP000476820"/>
    </source>
</evidence>
<dbReference type="OrthoDB" id="1630871at2"/>
<evidence type="ECO:0000313" key="3">
    <source>
        <dbReference type="EMBL" id="NFN36243.1"/>
    </source>
</evidence>
<reference evidence="5 6" key="1">
    <citation type="submission" date="2019-04" db="EMBL/GenBank/DDBJ databases">
        <title>Genome sequencing of Clostridium botulinum Groups I-IV and Clostridium butyricum.</title>
        <authorList>
            <person name="Brunt J."/>
            <person name="Van Vliet A.H.M."/>
            <person name="Stringer S.C."/>
            <person name="Carter A.T."/>
            <person name="Peck M.W."/>
        </authorList>
    </citation>
    <scope>NUCLEOTIDE SEQUENCE [LARGE SCALE GENOMIC DNA]</scope>
    <source>
        <strain evidence="2 6">1605</strain>
        <strain evidence="4 7">BL81</strain>
        <strain evidence="3 5">CB-K-33E</strain>
    </source>
</reference>
<gene>
    <name evidence="2" type="ORF">FC774_14460</name>
    <name evidence="3" type="ORF">FDB51_14190</name>
    <name evidence="4" type="ORF">FDG31_01550</name>
</gene>
<dbReference type="AlphaFoldDB" id="A0A0M1LSU1"/>
<evidence type="ECO:0000256" key="1">
    <source>
        <dbReference type="SAM" id="Phobius"/>
    </source>
</evidence>
<dbReference type="EMBL" id="SWVK01000021">
    <property type="protein sequence ID" value="NFN36243.1"/>
    <property type="molecule type" value="Genomic_DNA"/>
</dbReference>
<dbReference type="EMBL" id="SWOV01000048">
    <property type="protein sequence ID" value="NFF89053.1"/>
    <property type="molecule type" value="Genomic_DNA"/>
</dbReference>
<keyword evidence="1" id="KW-1133">Transmembrane helix</keyword>
<dbReference type="EMBL" id="SXFB01000001">
    <property type="protein sequence ID" value="NFV24872.1"/>
    <property type="molecule type" value="Genomic_DNA"/>
</dbReference>
<evidence type="ECO:0000313" key="7">
    <source>
        <dbReference type="Proteomes" id="UP000486903"/>
    </source>
</evidence>
<dbReference type="RefSeq" id="WP_003373155.1">
    <property type="nucleotide sequence ID" value="NZ_CP070936.1"/>
</dbReference>
<protein>
    <submittedName>
        <fullName evidence="2">Dipeptidyl-peptidase IV</fullName>
    </submittedName>
</protein>
<dbReference type="Proteomes" id="UP000476820">
    <property type="component" value="Unassembled WGS sequence"/>
</dbReference>
<evidence type="ECO:0000313" key="4">
    <source>
        <dbReference type="EMBL" id="NFV24872.1"/>
    </source>
</evidence>
<accession>A0A0M1LSU1</accession>
<sequence>MKVIKRIISWGMLSLILQFAGLFVLDSFVFKHSSDFKIKKVETDVADTKNVNATIPNGAEDVKISYDGRYLTYNYNDKVYIEDTSTNEKNEIKTEDGGEIMYYKWLSDRDRIVIAENTKIDGEDKIKLVTYDPTNKVQSDVSEVCNYQSNMEVKKISVSVLTGVYYVDIDRGGMKNTVYRIDINHDLTRVSLKSDVLGNMEVIPRYDRLIYEDEINNTFYATSPSKKLSIKSDKDLALLGIDAEGVIYIGEITADKVSKIIYGTVDEDTSAWKNMDLTEVVNPKDIYFNSKSEILINDNLQGIVKNLTTGKEMSYDGKLVEIKEKFVATVVDGKLSYTSLVEE</sequence>